<proteinExistence type="predicted"/>
<dbReference type="Proteomes" id="UP000231419">
    <property type="component" value="Segment"/>
</dbReference>
<protein>
    <submittedName>
        <fullName evidence="1">Uncharacterized protein</fullName>
    </submittedName>
</protein>
<accession>A0A2D1A6D3</accession>
<evidence type="ECO:0000313" key="2">
    <source>
        <dbReference type="Proteomes" id="UP000231419"/>
    </source>
</evidence>
<reference evidence="2" key="1">
    <citation type="submission" date="2017-08" db="EMBL/GenBank/DDBJ databases">
        <authorList>
            <person name="de Groot N.N."/>
        </authorList>
    </citation>
    <scope>NUCLEOTIDE SEQUENCE [LARGE SCALE GENOMIC DNA]</scope>
</reference>
<gene>
    <name evidence="1" type="ORF">SEA_TRINA_12</name>
</gene>
<sequence length="93" mass="11189">MTLNESDIELSHTLYLILGKHGEKQLDTVQVVVKNQSEYYIEFVFGMWEWHNESFDDIRSAIAFLDKYRDRKDWAPKLEKLAQKMIDLSNYDW</sequence>
<keyword evidence="2" id="KW-1185">Reference proteome</keyword>
<dbReference type="EMBL" id="MF668286">
    <property type="protein sequence ID" value="ASZ74830.1"/>
    <property type="molecule type" value="Genomic_DNA"/>
</dbReference>
<evidence type="ECO:0000313" key="1">
    <source>
        <dbReference type="EMBL" id="ASZ74830.1"/>
    </source>
</evidence>
<name>A0A2D1A6D3_9CAUD</name>
<organism evidence="1 2">
    <name type="scientific">Rhodococcus phage Trina</name>
    <dbReference type="NCBI Taxonomy" id="2027905"/>
    <lineage>
        <taxon>Viruses</taxon>
        <taxon>Duplodnaviria</taxon>
        <taxon>Heunggongvirae</taxon>
        <taxon>Uroviricota</taxon>
        <taxon>Caudoviricetes</taxon>
        <taxon>Trinavirus</taxon>
        <taxon>Trinavirus trina</taxon>
    </lineage>
</organism>